<proteinExistence type="predicted"/>
<sequence>MTVGRCQTYCNSVGKEFRKRFYNRMDQFGTLGASTPQAEQLSKGFNSIWNYDGENVQEEEKKRAYGQQGWNLNKFDAATKDISAILFH</sequence>
<evidence type="ECO:0000313" key="1">
    <source>
        <dbReference type="Proteomes" id="UP000887574"/>
    </source>
</evidence>
<protein>
    <submittedName>
        <fullName evidence="2">Uncharacterized protein</fullName>
    </submittedName>
</protein>
<accession>A0A915CXT2</accession>
<name>A0A915CXT2_9BILA</name>
<reference evidence="2" key="1">
    <citation type="submission" date="2022-11" db="UniProtKB">
        <authorList>
            <consortium name="WormBaseParasite"/>
        </authorList>
    </citation>
    <scope>IDENTIFICATION</scope>
</reference>
<keyword evidence="1" id="KW-1185">Reference proteome</keyword>
<dbReference type="Proteomes" id="UP000887574">
    <property type="component" value="Unplaced"/>
</dbReference>
<dbReference type="AlphaFoldDB" id="A0A915CXT2"/>
<organism evidence="1 2">
    <name type="scientific">Ditylenchus dipsaci</name>
    <dbReference type="NCBI Taxonomy" id="166011"/>
    <lineage>
        <taxon>Eukaryota</taxon>
        <taxon>Metazoa</taxon>
        <taxon>Ecdysozoa</taxon>
        <taxon>Nematoda</taxon>
        <taxon>Chromadorea</taxon>
        <taxon>Rhabditida</taxon>
        <taxon>Tylenchina</taxon>
        <taxon>Tylenchomorpha</taxon>
        <taxon>Sphaerularioidea</taxon>
        <taxon>Anguinidae</taxon>
        <taxon>Anguininae</taxon>
        <taxon>Ditylenchus</taxon>
    </lineage>
</organism>
<evidence type="ECO:0000313" key="2">
    <source>
        <dbReference type="WBParaSite" id="jg13394"/>
    </source>
</evidence>
<dbReference type="WBParaSite" id="jg13394">
    <property type="protein sequence ID" value="jg13394"/>
    <property type="gene ID" value="jg13394"/>
</dbReference>